<evidence type="ECO:0000256" key="17">
    <source>
        <dbReference type="ARBA" id="ARBA00048679"/>
    </source>
</evidence>
<evidence type="ECO:0000256" key="11">
    <source>
        <dbReference type="ARBA" id="ARBA00022989"/>
    </source>
</evidence>
<dbReference type="FunFam" id="1.10.510.10:FF:000468">
    <property type="entry name" value="PTI1-like tyrosine-protein kinase 3"/>
    <property type="match status" value="1"/>
</dbReference>
<accession>A0AAV0R0U8</accession>
<keyword evidence="14" id="KW-0675">Receptor</keyword>
<evidence type="ECO:0000256" key="2">
    <source>
        <dbReference type="ARBA" id="ARBA00012513"/>
    </source>
</evidence>
<dbReference type="Gene3D" id="3.30.200.20">
    <property type="entry name" value="Phosphorylase Kinase, domain 1"/>
    <property type="match status" value="1"/>
</dbReference>
<dbReference type="SUPFAM" id="SSF56112">
    <property type="entry name" value="Protein kinase-like (PK-like)"/>
    <property type="match status" value="1"/>
</dbReference>
<comment type="subcellular location">
    <subcellularLocation>
        <location evidence="1">Cell membrane</location>
        <topology evidence="1">Single-pass membrane protein</topology>
    </subcellularLocation>
</comment>
<keyword evidence="12 19" id="KW-0472">Membrane</keyword>
<feature type="domain" description="Protein kinase" evidence="21">
    <location>
        <begin position="322"/>
        <end position="598"/>
    </location>
</feature>
<comment type="catalytic activity">
    <reaction evidence="16">
        <text>L-threonyl-[protein] + ATP = O-phospho-L-threonyl-[protein] + ADP + H(+)</text>
        <dbReference type="Rhea" id="RHEA:46608"/>
        <dbReference type="Rhea" id="RHEA-COMP:11060"/>
        <dbReference type="Rhea" id="RHEA-COMP:11605"/>
        <dbReference type="ChEBI" id="CHEBI:15378"/>
        <dbReference type="ChEBI" id="CHEBI:30013"/>
        <dbReference type="ChEBI" id="CHEBI:30616"/>
        <dbReference type="ChEBI" id="CHEBI:61977"/>
        <dbReference type="ChEBI" id="CHEBI:456216"/>
        <dbReference type="EC" id="2.7.11.1"/>
    </reaction>
</comment>
<sequence length="625" mass="69101">MDSDHQFKFPLFLFLSTLLITSVCSQSCTRGCDLALASFFISDGANLTGIRDLMQSRILDPVLVGPIMSFNRQLANGDLIQTNTRVNVPFPCDCLSGGFLGHVFRYNLAVNDTYVGIAAKYANLTTEAALEWFNAYNSSRLPDAGVVNVTVNCSCGNADVSRDFGLFVTYPLRPEDSFGSVAAWSNVSSELVRRLTSFFLLLLQMQKEATGRWDQGKVDSFDINNKIDEENAKQTPHNLLTFSICISAINGLRLGIAVAAGAVIVMLLAGFAVARVYRRKPSRHRRTEAARARKFPVPSRGVTVAKSVEFTYEELAAATDDFSLSKKIGEGGFGEVYYAELRGQKTAIKKMKMEASKEFLAELKVLTNVHHLTLVRLIGYCIKGSLFLVYEYVENGNLSQHLRGSDREPLSWSSRLQIALDSARGLEYIHEHTIPVYIHRDIKSANILIDDNLRAKVADFGLAKLAKIEGTLVPSQVLVGTFGYMPPEYIHMKAVSSKVDVYAFGVILYELISGKEAIIPPNGSSQIEATTLVALFGEVLKNQPCSEQELMKLIDPSLGHEYPLDSVRKMAELGRACTRENPEVRPSMRSVVIALTAISSVSEAWNPDTFYRRGNSLSVDFHVNK</sequence>
<evidence type="ECO:0000256" key="5">
    <source>
        <dbReference type="ARBA" id="ARBA00022679"/>
    </source>
</evidence>
<name>A0AAV0R0U8_9ROSI</name>
<evidence type="ECO:0000256" key="12">
    <source>
        <dbReference type="ARBA" id="ARBA00023136"/>
    </source>
</evidence>
<dbReference type="GO" id="GO:0005886">
    <property type="term" value="C:plasma membrane"/>
    <property type="evidence" value="ECO:0007669"/>
    <property type="project" value="UniProtKB-SubCell"/>
</dbReference>
<dbReference type="Pfam" id="PF23577">
    <property type="entry name" value="LysM_RLK"/>
    <property type="match status" value="1"/>
</dbReference>
<evidence type="ECO:0000256" key="18">
    <source>
        <dbReference type="PROSITE-ProRule" id="PRU10141"/>
    </source>
</evidence>
<feature type="transmembrane region" description="Helical" evidence="19">
    <location>
        <begin position="254"/>
        <end position="277"/>
    </location>
</feature>
<dbReference type="PROSITE" id="PS50011">
    <property type="entry name" value="PROTEIN_KINASE_DOM"/>
    <property type="match status" value="1"/>
</dbReference>
<keyword evidence="8 18" id="KW-0547">Nucleotide-binding</keyword>
<keyword evidence="6 19" id="KW-0812">Transmembrane</keyword>
<feature type="chain" id="PRO_5043942423" description="non-specific serine/threonine protein kinase" evidence="20">
    <location>
        <begin position="26"/>
        <end position="625"/>
    </location>
</feature>
<organism evidence="22 23">
    <name type="scientific">Linum tenue</name>
    <dbReference type="NCBI Taxonomy" id="586396"/>
    <lineage>
        <taxon>Eukaryota</taxon>
        <taxon>Viridiplantae</taxon>
        <taxon>Streptophyta</taxon>
        <taxon>Embryophyta</taxon>
        <taxon>Tracheophyta</taxon>
        <taxon>Spermatophyta</taxon>
        <taxon>Magnoliopsida</taxon>
        <taxon>eudicotyledons</taxon>
        <taxon>Gunneridae</taxon>
        <taxon>Pentapetalae</taxon>
        <taxon>rosids</taxon>
        <taxon>fabids</taxon>
        <taxon>Malpighiales</taxon>
        <taxon>Linaceae</taxon>
        <taxon>Linum</taxon>
    </lineage>
</organism>
<keyword evidence="13" id="KW-1015">Disulfide bond</keyword>
<dbReference type="GO" id="GO:0004674">
    <property type="term" value="F:protein serine/threonine kinase activity"/>
    <property type="evidence" value="ECO:0007669"/>
    <property type="project" value="UniProtKB-KW"/>
</dbReference>
<dbReference type="SMART" id="SM00220">
    <property type="entry name" value="S_TKc"/>
    <property type="match status" value="1"/>
</dbReference>
<keyword evidence="4" id="KW-0723">Serine/threonine-protein kinase</keyword>
<dbReference type="FunFam" id="3.30.200.20:FF:000468">
    <property type="entry name" value="LysM receptor kinase 2"/>
    <property type="match status" value="1"/>
</dbReference>
<evidence type="ECO:0000256" key="13">
    <source>
        <dbReference type="ARBA" id="ARBA00023157"/>
    </source>
</evidence>
<dbReference type="PANTHER" id="PTHR46204:SF2">
    <property type="entry name" value="CHITIN ELICITOR RECEPTOR KINASE 1"/>
    <property type="match status" value="1"/>
</dbReference>
<dbReference type="PROSITE" id="PS00107">
    <property type="entry name" value="PROTEIN_KINASE_ATP"/>
    <property type="match status" value="1"/>
</dbReference>
<evidence type="ECO:0000256" key="9">
    <source>
        <dbReference type="ARBA" id="ARBA00022777"/>
    </source>
</evidence>
<evidence type="ECO:0000256" key="1">
    <source>
        <dbReference type="ARBA" id="ARBA00004162"/>
    </source>
</evidence>
<evidence type="ECO:0000256" key="16">
    <source>
        <dbReference type="ARBA" id="ARBA00047899"/>
    </source>
</evidence>
<dbReference type="GO" id="GO:0019199">
    <property type="term" value="F:transmembrane receptor protein kinase activity"/>
    <property type="evidence" value="ECO:0007669"/>
    <property type="project" value="InterPro"/>
</dbReference>
<dbReference type="PROSITE" id="PS00108">
    <property type="entry name" value="PROTEIN_KINASE_ST"/>
    <property type="match status" value="1"/>
</dbReference>
<evidence type="ECO:0000313" key="22">
    <source>
        <dbReference type="EMBL" id="CAI0550895.1"/>
    </source>
</evidence>
<keyword evidence="3" id="KW-1003">Cell membrane</keyword>
<keyword evidence="10 18" id="KW-0067">ATP-binding</keyword>
<dbReference type="EMBL" id="CAMGYJ010000010">
    <property type="protein sequence ID" value="CAI0550895.1"/>
    <property type="molecule type" value="Genomic_DNA"/>
</dbReference>
<keyword evidence="11 19" id="KW-1133">Transmembrane helix</keyword>
<dbReference type="InterPro" id="IPR000719">
    <property type="entry name" value="Prot_kinase_dom"/>
</dbReference>
<dbReference type="GO" id="GO:0005524">
    <property type="term" value="F:ATP binding"/>
    <property type="evidence" value="ECO:0007669"/>
    <property type="project" value="UniProtKB-UniRule"/>
</dbReference>
<dbReference type="InterPro" id="IPR017441">
    <property type="entry name" value="Protein_kinase_ATP_BS"/>
</dbReference>
<keyword evidence="9" id="KW-0418">Kinase</keyword>
<evidence type="ECO:0000256" key="15">
    <source>
        <dbReference type="ARBA" id="ARBA00023180"/>
    </source>
</evidence>
<dbReference type="GO" id="GO:0009617">
    <property type="term" value="P:response to bacterium"/>
    <property type="evidence" value="ECO:0007669"/>
    <property type="project" value="UniProtKB-ARBA"/>
</dbReference>
<evidence type="ECO:0000313" key="23">
    <source>
        <dbReference type="Proteomes" id="UP001154282"/>
    </source>
</evidence>
<evidence type="ECO:0000256" key="10">
    <source>
        <dbReference type="ARBA" id="ARBA00022840"/>
    </source>
</evidence>
<keyword evidence="15" id="KW-0325">Glycoprotein</keyword>
<reference evidence="22" key="1">
    <citation type="submission" date="2022-08" db="EMBL/GenBank/DDBJ databases">
        <authorList>
            <person name="Gutierrez-Valencia J."/>
        </authorList>
    </citation>
    <scope>NUCLEOTIDE SEQUENCE</scope>
</reference>
<evidence type="ECO:0000256" key="3">
    <source>
        <dbReference type="ARBA" id="ARBA00022475"/>
    </source>
</evidence>
<proteinExistence type="predicted"/>
<gene>
    <name evidence="22" type="ORF">LITE_LOCUS45709</name>
</gene>
<feature type="signal peptide" evidence="20">
    <location>
        <begin position="1"/>
        <end position="25"/>
    </location>
</feature>
<dbReference type="InterPro" id="IPR057097">
    <property type="entry name" value="LysM_RLK3/10"/>
</dbReference>
<dbReference type="InterPro" id="IPR008271">
    <property type="entry name" value="Ser/Thr_kinase_AS"/>
</dbReference>
<dbReference type="Gene3D" id="1.10.510.10">
    <property type="entry name" value="Transferase(Phosphotransferase) domain 1"/>
    <property type="match status" value="1"/>
</dbReference>
<dbReference type="InterPro" id="IPR011009">
    <property type="entry name" value="Kinase-like_dom_sf"/>
</dbReference>
<evidence type="ECO:0000256" key="7">
    <source>
        <dbReference type="ARBA" id="ARBA00022729"/>
    </source>
</evidence>
<keyword evidence="7 20" id="KW-0732">Signal</keyword>
<evidence type="ECO:0000256" key="8">
    <source>
        <dbReference type="ARBA" id="ARBA00022741"/>
    </source>
</evidence>
<keyword evidence="23" id="KW-1185">Reference proteome</keyword>
<evidence type="ECO:0000256" key="19">
    <source>
        <dbReference type="SAM" id="Phobius"/>
    </source>
</evidence>
<feature type="binding site" evidence="18">
    <location>
        <position position="350"/>
    </location>
    <ligand>
        <name>ATP</name>
        <dbReference type="ChEBI" id="CHEBI:30616"/>
    </ligand>
</feature>
<keyword evidence="5" id="KW-0808">Transferase</keyword>
<comment type="caution">
    <text evidence="22">The sequence shown here is derived from an EMBL/GenBank/DDBJ whole genome shotgun (WGS) entry which is preliminary data.</text>
</comment>
<evidence type="ECO:0000256" key="20">
    <source>
        <dbReference type="SAM" id="SignalP"/>
    </source>
</evidence>
<dbReference type="Pfam" id="PF07714">
    <property type="entry name" value="PK_Tyr_Ser-Thr"/>
    <property type="match status" value="1"/>
</dbReference>
<comment type="catalytic activity">
    <reaction evidence="17">
        <text>L-seryl-[protein] + ATP = O-phospho-L-seryl-[protein] + ADP + H(+)</text>
        <dbReference type="Rhea" id="RHEA:17989"/>
        <dbReference type="Rhea" id="RHEA-COMP:9863"/>
        <dbReference type="Rhea" id="RHEA-COMP:11604"/>
        <dbReference type="ChEBI" id="CHEBI:15378"/>
        <dbReference type="ChEBI" id="CHEBI:29999"/>
        <dbReference type="ChEBI" id="CHEBI:30616"/>
        <dbReference type="ChEBI" id="CHEBI:83421"/>
        <dbReference type="ChEBI" id="CHEBI:456216"/>
        <dbReference type="EC" id="2.7.11.1"/>
    </reaction>
</comment>
<dbReference type="Proteomes" id="UP001154282">
    <property type="component" value="Unassembled WGS sequence"/>
</dbReference>
<evidence type="ECO:0000256" key="6">
    <source>
        <dbReference type="ARBA" id="ARBA00022692"/>
    </source>
</evidence>
<evidence type="ECO:0000256" key="14">
    <source>
        <dbReference type="ARBA" id="ARBA00023170"/>
    </source>
</evidence>
<evidence type="ECO:0000256" key="4">
    <source>
        <dbReference type="ARBA" id="ARBA00022527"/>
    </source>
</evidence>
<dbReference type="CDD" id="cd14066">
    <property type="entry name" value="STKc_IRAK"/>
    <property type="match status" value="1"/>
</dbReference>
<dbReference type="EC" id="2.7.11.1" evidence="2"/>
<dbReference type="GO" id="GO:0045087">
    <property type="term" value="P:innate immune response"/>
    <property type="evidence" value="ECO:0007669"/>
    <property type="project" value="InterPro"/>
</dbReference>
<protein>
    <recommendedName>
        <fullName evidence="2">non-specific serine/threonine protein kinase</fullName>
        <ecNumber evidence="2">2.7.11.1</ecNumber>
    </recommendedName>
</protein>
<dbReference type="AlphaFoldDB" id="A0AAV0R0U8"/>
<dbReference type="InterPro" id="IPR044812">
    <property type="entry name" value="CERK1/LYK3-like"/>
</dbReference>
<evidence type="ECO:0000259" key="21">
    <source>
        <dbReference type="PROSITE" id="PS50011"/>
    </source>
</evidence>
<dbReference type="InterPro" id="IPR001245">
    <property type="entry name" value="Ser-Thr/Tyr_kinase_cat_dom"/>
</dbReference>
<dbReference type="PANTHER" id="PTHR46204">
    <property type="entry name" value="CHITIN ELICITOR RECEPTOR KINASE 1-RELATED"/>
    <property type="match status" value="1"/>
</dbReference>